<protein>
    <recommendedName>
        <fullName evidence="1">Cryptochrome/DNA photolyase FAD-binding domain-containing protein</fullName>
    </recommendedName>
</protein>
<dbReference type="Gene3D" id="3.40.50.620">
    <property type="entry name" value="HUPs"/>
    <property type="match status" value="1"/>
</dbReference>
<evidence type="ECO:0000313" key="2">
    <source>
        <dbReference type="EMBL" id="CAE18884.1"/>
    </source>
</evidence>
<dbReference type="eggNOG" id="COG3046">
    <property type="taxonomic scope" value="Bacteria"/>
</dbReference>
<dbReference type="PANTHER" id="PTHR38657">
    <property type="entry name" value="SLR1343 PROTEIN"/>
    <property type="match status" value="1"/>
</dbReference>
<dbReference type="RefSeq" id="WP_011132061.1">
    <property type="nucleotide sequence ID" value="NC_005072.1"/>
</dbReference>
<evidence type="ECO:0000313" key="3">
    <source>
        <dbReference type="Proteomes" id="UP000001026"/>
    </source>
</evidence>
<dbReference type="Gene3D" id="1.25.40.80">
    <property type="match status" value="1"/>
</dbReference>
<dbReference type="Gene3D" id="1.10.10.1710">
    <property type="entry name" value="Deoxyribodipyrimidine photolyase-related"/>
    <property type="match status" value="1"/>
</dbReference>
<sequence>MNQISIIFPNQLFRESSLLKLSCEILIIEDSLFFGNDKFQKSINHKNKLIFHKASMLAYKKYLQNSGFKVIYIENKNNLSTVEYLSKYLQGKYQKVNIINPHDFLIMKRINRFVEANNLKLQVFQSPMFVTNEDLRKSFKSNSKKPLMGRFYENQRRSQNILLNPDGSPQGGKWSFDELNRKKLPKNINIPEIPKFQKNQFVIHAEKIISNLQIEFIGESNYFIYPTTFEEADSWLHDFFEDRFSLFGDYEDAISKEKVFLWHSLLSPLLNSGLLTAKEVIDKALTYGEKNKVPINSLEGFIRQIVGWREFICLVYEKYGTQMRTTNFWNFDNKPMPECFYKGSTGIDPVDIVINNIIKYGYCHHIERLMIIGNFMLLCRIHPDHVYKWFMEMFIDSYDWVMVPNVYGMSQFSDGGIFSTKPYISSSNYVKKMSDYKSGPWCSIWDGLFWKFIKDNETYFRKQYRLAMLTRNLDKMSDEKLNGHLRIAEEFISNLY</sequence>
<dbReference type="STRING" id="59919.PMM0425"/>
<dbReference type="PANTHER" id="PTHR38657:SF1">
    <property type="entry name" value="SLR1343 PROTEIN"/>
    <property type="match status" value="1"/>
</dbReference>
<dbReference type="InterPro" id="IPR014729">
    <property type="entry name" value="Rossmann-like_a/b/a_fold"/>
</dbReference>
<dbReference type="SMR" id="Q7V2P7"/>
<feature type="domain" description="Cryptochrome/DNA photolyase FAD-binding" evidence="1">
    <location>
        <begin position="306"/>
        <end position="432"/>
    </location>
</feature>
<dbReference type="HOGENOM" id="CLU_031632_1_0_3"/>
<gene>
    <name evidence="2" type="ordered locus">PMM0425</name>
</gene>
<dbReference type="InterPro" id="IPR007357">
    <property type="entry name" value="PhrB-like"/>
</dbReference>
<dbReference type="Proteomes" id="UP000001026">
    <property type="component" value="Chromosome"/>
</dbReference>
<proteinExistence type="predicted"/>
<organism evidence="2 3">
    <name type="scientific">Prochlorococcus marinus subsp. pastoris (strain CCMP1986 / NIES-2087 / MED4)</name>
    <dbReference type="NCBI Taxonomy" id="59919"/>
    <lineage>
        <taxon>Bacteria</taxon>
        <taxon>Bacillati</taxon>
        <taxon>Cyanobacteriota</taxon>
        <taxon>Cyanophyceae</taxon>
        <taxon>Synechococcales</taxon>
        <taxon>Prochlorococcaceae</taxon>
        <taxon>Prochlorococcus</taxon>
    </lineage>
</organism>
<dbReference type="InterPro" id="IPR052551">
    <property type="entry name" value="UV-DNA_repair_photolyase"/>
</dbReference>
<dbReference type="Pfam" id="PF03441">
    <property type="entry name" value="FAD_binding_7"/>
    <property type="match status" value="1"/>
</dbReference>
<dbReference type="Gene3D" id="1.10.579.10">
    <property type="entry name" value="DNA Cyclobutane Dipyrimidine Photolyase, subunit A, domain 3"/>
    <property type="match status" value="1"/>
</dbReference>
<dbReference type="EMBL" id="BX548174">
    <property type="protein sequence ID" value="CAE18884.1"/>
    <property type="molecule type" value="Genomic_DNA"/>
</dbReference>
<dbReference type="OrthoDB" id="5288100at2"/>
<dbReference type="AlphaFoldDB" id="Q7V2P7"/>
<name>Q7V2P7_PROMP</name>
<reference evidence="2 3" key="1">
    <citation type="journal article" date="2003" name="Nature">
        <title>Genome divergence in two Prochlorococcus ecotypes reflects oceanic niche differentiation.</title>
        <authorList>
            <person name="Rocap G."/>
            <person name="Larimer F.W."/>
            <person name="Lamerdin J.E."/>
            <person name="Malfatti S."/>
            <person name="Chain P."/>
            <person name="Ahlgren N.A."/>
            <person name="Arellano A."/>
            <person name="Coleman M."/>
            <person name="Hauser L."/>
            <person name="Hess W.R."/>
            <person name="Johnson Z.I."/>
            <person name="Land M.L."/>
            <person name="Lindell D."/>
            <person name="Post A.F."/>
            <person name="Regala W."/>
            <person name="Shah M."/>
            <person name="Shaw S.L."/>
            <person name="Steglich C."/>
            <person name="Sullivan M.B."/>
            <person name="Ting C.S."/>
            <person name="Tolonen A."/>
            <person name="Webb E.A."/>
            <person name="Zinser E.R."/>
            <person name="Chisholm S.W."/>
        </authorList>
    </citation>
    <scope>NUCLEOTIDE SEQUENCE [LARGE SCALE GENOMIC DNA]</scope>
    <source>
        <strain evidence="3">CCMP1986 / NIES-2087 / MED4</strain>
    </source>
</reference>
<evidence type="ECO:0000259" key="1">
    <source>
        <dbReference type="Pfam" id="PF03441"/>
    </source>
</evidence>
<dbReference type="InterPro" id="IPR036134">
    <property type="entry name" value="Crypto/Photolyase_FAD-like_sf"/>
</dbReference>
<dbReference type="KEGG" id="pmm:PMM0425"/>
<dbReference type="SUPFAM" id="SSF48173">
    <property type="entry name" value="Cryptochrome/photolyase FAD-binding domain"/>
    <property type="match status" value="1"/>
</dbReference>
<dbReference type="InterPro" id="IPR005101">
    <property type="entry name" value="Cryptochr/Photolyase_FAD-bd"/>
</dbReference>
<accession>Q7V2P7</accession>
<dbReference type="Pfam" id="PF04244">
    <property type="entry name" value="DPRP"/>
    <property type="match status" value="1"/>
</dbReference>